<dbReference type="Pfam" id="PF02567">
    <property type="entry name" value="PhzC-PhzF"/>
    <property type="match status" value="1"/>
</dbReference>
<evidence type="ECO:0000256" key="1">
    <source>
        <dbReference type="PIRSR" id="PIRSR016184-1"/>
    </source>
</evidence>
<gene>
    <name evidence="2" type="ORF">CORT_0G03930</name>
</gene>
<dbReference type="SUPFAM" id="SSF54506">
    <property type="entry name" value="Diaminopimelate epimerase-like"/>
    <property type="match status" value="1"/>
</dbReference>
<dbReference type="PANTHER" id="PTHR13774:SF32">
    <property type="entry name" value="ANTISENSE-ENHANCING SEQUENCE 1"/>
    <property type="match status" value="1"/>
</dbReference>
<dbReference type="GO" id="GO:0016853">
    <property type="term" value="F:isomerase activity"/>
    <property type="evidence" value="ECO:0007669"/>
    <property type="project" value="TreeGrafter"/>
</dbReference>
<dbReference type="OrthoDB" id="75169at2759"/>
<protein>
    <submittedName>
        <fullName evidence="2">Uncharacterized protein</fullName>
    </submittedName>
</protein>
<dbReference type="AlphaFoldDB" id="H8XA93"/>
<dbReference type="NCBIfam" id="TIGR00654">
    <property type="entry name" value="PhzF_family"/>
    <property type="match status" value="1"/>
</dbReference>
<dbReference type="RefSeq" id="XP_003871195.1">
    <property type="nucleotide sequence ID" value="XM_003871146.1"/>
</dbReference>
<evidence type="ECO:0000313" key="2">
    <source>
        <dbReference type="EMBL" id="CCG25070.1"/>
    </source>
</evidence>
<dbReference type="KEGG" id="cot:CORT_0G03930"/>
<dbReference type="GO" id="GO:0005737">
    <property type="term" value="C:cytoplasm"/>
    <property type="evidence" value="ECO:0007669"/>
    <property type="project" value="TreeGrafter"/>
</dbReference>
<sequence length="281" mass="29850">MPAFKQVDVFTSKPFKGNPVAVIMNANGLSTEQMQTIANWTNLSETTFVLPATTNKADYRVRIFTPQSELPFAGHPTIGTAHALLEAGLISTKSGVVVQECGAGLVNLTIVPDGSISFELPNPTIKPLDDTQIDLLESTLGCAIDRNLRPALVDVGPRWIVAHIATAEAVLSAQPSLPQLAKHNKQLEATGVTIYGEWSDDHIEVRSFVPACGVDEDPVCGSGNGAVAAFIRSYMGQDKVLKSSQGKIVSREGALKLTISDEKILVGGNAITCIEGTINTN</sequence>
<keyword evidence="3" id="KW-1185">Reference proteome</keyword>
<proteinExistence type="predicted"/>
<dbReference type="GeneID" id="14541822"/>
<dbReference type="eggNOG" id="KOG3033">
    <property type="taxonomic scope" value="Eukaryota"/>
</dbReference>
<dbReference type="Proteomes" id="UP000005018">
    <property type="component" value="Chromosome 7"/>
</dbReference>
<dbReference type="Gene3D" id="3.10.310.10">
    <property type="entry name" value="Diaminopimelate Epimerase, Chain A, domain 1"/>
    <property type="match status" value="2"/>
</dbReference>
<feature type="active site" evidence="1">
    <location>
        <position position="45"/>
    </location>
</feature>
<accession>H8XA93</accession>
<reference evidence="2 3" key="1">
    <citation type="journal article" date="2012" name="PLoS ONE">
        <title>Sequence and analysis of the genome of the pathogenic yeast Candida orthopsilosis.</title>
        <authorList>
            <person name="Riccombeni A."/>
            <person name="Vidanes G."/>
            <person name="Proux-Wera E."/>
            <person name="Wolfe K.H."/>
            <person name="Butler G."/>
        </authorList>
    </citation>
    <scope>NUCLEOTIDE SEQUENCE [LARGE SCALE GENOMIC DNA]</scope>
    <source>
        <strain evidence="2 3">Co 90-125</strain>
    </source>
</reference>
<evidence type="ECO:0000313" key="3">
    <source>
        <dbReference type="Proteomes" id="UP000005018"/>
    </source>
</evidence>
<dbReference type="EMBL" id="HE681725">
    <property type="protein sequence ID" value="CCG25070.1"/>
    <property type="molecule type" value="Genomic_DNA"/>
</dbReference>
<name>H8XA93_CANO9</name>
<dbReference type="PANTHER" id="PTHR13774">
    <property type="entry name" value="PHENAZINE BIOSYNTHESIS PROTEIN"/>
    <property type="match status" value="1"/>
</dbReference>
<dbReference type="PIRSF" id="PIRSF016184">
    <property type="entry name" value="PhzC_PhzF"/>
    <property type="match status" value="1"/>
</dbReference>
<organism evidence="2 3">
    <name type="scientific">Candida orthopsilosis (strain 90-125)</name>
    <name type="common">Yeast</name>
    <dbReference type="NCBI Taxonomy" id="1136231"/>
    <lineage>
        <taxon>Eukaryota</taxon>
        <taxon>Fungi</taxon>
        <taxon>Dikarya</taxon>
        <taxon>Ascomycota</taxon>
        <taxon>Saccharomycotina</taxon>
        <taxon>Pichiomycetes</taxon>
        <taxon>Debaryomycetaceae</taxon>
        <taxon>Candida/Lodderomyces clade</taxon>
        <taxon>Candida</taxon>
    </lineage>
</organism>
<dbReference type="HOGENOM" id="CLU_048756_0_0_1"/>
<dbReference type="InterPro" id="IPR003719">
    <property type="entry name" value="Phenazine_PhzF-like"/>
</dbReference>